<dbReference type="Gene3D" id="3.40.50.150">
    <property type="entry name" value="Vaccinia Virus protein VP39"/>
    <property type="match status" value="1"/>
</dbReference>
<reference evidence="5" key="1">
    <citation type="journal article" date="2020" name="Stud. Mycol.">
        <title>101 Dothideomycetes genomes: a test case for predicting lifestyles and emergence of pathogens.</title>
        <authorList>
            <person name="Haridas S."/>
            <person name="Albert R."/>
            <person name="Binder M."/>
            <person name="Bloem J."/>
            <person name="Labutti K."/>
            <person name="Salamov A."/>
            <person name="Andreopoulos B."/>
            <person name="Baker S."/>
            <person name="Barry K."/>
            <person name="Bills G."/>
            <person name="Bluhm B."/>
            <person name="Cannon C."/>
            <person name="Castanera R."/>
            <person name="Culley D."/>
            <person name="Daum C."/>
            <person name="Ezra D."/>
            <person name="Gonzalez J."/>
            <person name="Henrissat B."/>
            <person name="Kuo A."/>
            <person name="Liang C."/>
            <person name="Lipzen A."/>
            <person name="Lutzoni F."/>
            <person name="Magnuson J."/>
            <person name="Mondo S."/>
            <person name="Nolan M."/>
            <person name="Ohm R."/>
            <person name="Pangilinan J."/>
            <person name="Park H.-J."/>
            <person name="Ramirez L."/>
            <person name="Alfaro M."/>
            <person name="Sun H."/>
            <person name="Tritt A."/>
            <person name="Yoshinaga Y."/>
            <person name="Zwiers L.-H."/>
            <person name="Turgeon B."/>
            <person name="Goodwin S."/>
            <person name="Spatafora J."/>
            <person name="Crous P."/>
            <person name="Grigoriev I."/>
        </authorList>
    </citation>
    <scope>NUCLEOTIDE SEQUENCE</scope>
    <source>
        <strain evidence="5">CBS 175.79</strain>
    </source>
</reference>
<dbReference type="SUPFAM" id="SSF53335">
    <property type="entry name" value="S-adenosyl-L-methionine-dependent methyltransferases"/>
    <property type="match status" value="1"/>
</dbReference>
<evidence type="ECO:0000256" key="3">
    <source>
        <dbReference type="ARBA" id="ARBA00022833"/>
    </source>
</evidence>
<dbReference type="GeneID" id="54283483"/>
<dbReference type="AlphaFoldDB" id="A0A6A5XHM5"/>
<dbReference type="PANTHER" id="PTHR42912:SF83">
    <property type="entry name" value="METHYLTRANSFERASE TYPE 11 DOMAIN-CONTAINING PROTEIN"/>
    <property type="match status" value="1"/>
</dbReference>
<protein>
    <submittedName>
        <fullName evidence="5">S-adenosyl-L-methionine-dependent methyltransferase</fullName>
    </submittedName>
</protein>
<dbReference type="PANTHER" id="PTHR42912">
    <property type="entry name" value="METHYLTRANSFERASE"/>
    <property type="match status" value="1"/>
</dbReference>
<dbReference type="SUPFAM" id="SSF51316">
    <property type="entry name" value="Mss4-like"/>
    <property type="match status" value="1"/>
</dbReference>
<keyword evidence="2" id="KW-0479">Metal-binding</keyword>
<dbReference type="InterPro" id="IPR029063">
    <property type="entry name" value="SAM-dependent_MTases_sf"/>
</dbReference>
<dbReference type="GO" id="GO:0008168">
    <property type="term" value="F:methyltransferase activity"/>
    <property type="evidence" value="ECO:0007669"/>
    <property type="project" value="UniProtKB-KW"/>
</dbReference>
<dbReference type="Gene3D" id="3.90.1590.10">
    <property type="entry name" value="glutathione-dependent formaldehyde- activating enzyme (gfa)"/>
    <property type="match status" value="1"/>
</dbReference>
<proteinExistence type="inferred from homology"/>
<dbReference type="CDD" id="cd02440">
    <property type="entry name" value="AdoMet_MTases"/>
    <property type="match status" value="1"/>
</dbReference>
<dbReference type="GO" id="GO:0046872">
    <property type="term" value="F:metal ion binding"/>
    <property type="evidence" value="ECO:0007669"/>
    <property type="project" value="UniProtKB-KW"/>
</dbReference>
<dbReference type="RefSeq" id="XP_033381077.1">
    <property type="nucleotide sequence ID" value="XM_033526086.1"/>
</dbReference>
<dbReference type="GO" id="GO:0032259">
    <property type="term" value="P:methylation"/>
    <property type="evidence" value="ECO:0007669"/>
    <property type="project" value="UniProtKB-KW"/>
</dbReference>
<evidence type="ECO:0000256" key="2">
    <source>
        <dbReference type="ARBA" id="ARBA00022723"/>
    </source>
</evidence>
<keyword evidence="6" id="KW-1185">Reference proteome</keyword>
<dbReference type="PROSITE" id="PS51891">
    <property type="entry name" value="CENP_V_GFA"/>
    <property type="match status" value="1"/>
</dbReference>
<gene>
    <name evidence="5" type="ORF">BU24DRAFT_412070</name>
</gene>
<dbReference type="EMBL" id="ML978072">
    <property type="protein sequence ID" value="KAF2012738.1"/>
    <property type="molecule type" value="Genomic_DNA"/>
</dbReference>
<dbReference type="InterPro" id="IPR025714">
    <property type="entry name" value="Methyltranfer_dom"/>
</dbReference>
<dbReference type="OrthoDB" id="6329284at2759"/>
<dbReference type="Proteomes" id="UP000799778">
    <property type="component" value="Unassembled WGS sequence"/>
</dbReference>
<keyword evidence="5" id="KW-0489">Methyltransferase</keyword>
<accession>A0A6A5XHM5</accession>
<name>A0A6A5XHM5_9PLEO</name>
<evidence type="ECO:0000313" key="6">
    <source>
        <dbReference type="Proteomes" id="UP000799778"/>
    </source>
</evidence>
<dbReference type="InterPro" id="IPR006913">
    <property type="entry name" value="CENP-V/GFA"/>
</dbReference>
<keyword evidence="5" id="KW-0808">Transferase</keyword>
<dbReference type="Pfam" id="PF04828">
    <property type="entry name" value="GFA"/>
    <property type="match status" value="1"/>
</dbReference>
<sequence length="423" mass="47250">MSGESQAEAAIRLYSPRSAQYDSSWHPDFTKRFIGHLDIQPGQHVLDLACGTGLLTYLEADAVGPAGRVVGVDITPGMLAEARSKQDEERERYAHVEFYERDILNLDALDAVKEASFDVVTVASALVLFTDPKVAIEHWARFLKPGGVIAMDSTHPRNSLPGALMERVGRKMGSLVPYHREWSKSTESLGQALEDAGLEVQKVVTIDDQAGYRRRYYNARDVDKVFDDNIVKGVAASLFADDARSERARAIFKEEWDQLVVDGKVEEVDAVFLGIARKPIIMADDDVVFSGGCRCGKLRYQSGAAPSDIIVCHCRACRQLSGSAYLPFTDVSTDAFKWLATSTKEVLKLSEVAERTFCRECGTPVTMVYYKTSKSTSITMGSIYEETYKGEWPKIKMHIYVKEKAPWVELPDDGPEQRQEFKY</sequence>
<dbReference type="GO" id="GO:0016846">
    <property type="term" value="F:carbon-sulfur lyase activity"/>
    <property type="evidence" value="ECO:0007669"/>
    <property type="project" value="InterPro"/>
</dbReference>
<evidence type="ECO:0000313" key="5">
    <source>
        <dbReference type="EMBL" id="KAF2012738.1"/>
    </source>
</evidence>
<feature type="domain" description="CENP-V/GFA" evidence="4">
    <location>
        <begin position="289"/>
        <end position="393"/>
    </location>
</feature>
<evidence type="ECO:0000259" key="4">
    <source>
        <dbReference type="PROSITE" id="PS51891"/>
    </source>
</evidence>
<comment type="similarity">
    <text evidence="1">Belongs to the Gfa family.</text>
</comment>
<keyword evidence="3" id="KW-0862">Zinc</keyword>
<dbReference type="InterPro" id="IPR011057">
    <property type="entry name" value="Mss4-like_sf"/>
</dbReference>
<dbReference type="InterPro" id="IPR050508">
    <property type="entry name" value="Methyltransf_Superfamily"/>
</dbReference>
<organism evidence="5 6">
    <name type="scientific">Aaosphaeria arxii CBS 175.79</name>
    <dbReference type="NCBI Taxonomy" id="1450172"/>
    <lineage>
        <taxon>Eukaryota</taxon>
        <taxon>Fungi</taxon>
        <taxon>Dikarya</taxon>
        <taxon>Ascomycota</taxon>
        <taxon>Pezizomycotina</taxon>
        <taxon>Dothideomycetes</taxon>
        <taxon>Pleosporomycetidae</taxon>
        <taxon>Pleosporales</taxon>
        <taxon>Pleosporales incertae sedis</taxon>
        <taxon>Aaosphaeria</taxon>
    </lineage>
</organism>
<evidence type="ECO:0000256" key="1">
    <source>
        <dbReference type="ARBA" id="ARBA00005495"/>
    </source>
</evidence>
<dbReference type="Pfam" id="PF13847">
    <property type="entry name" value="Methyltransf_31"/>
    <property type="match status" value="1"/>
</dbReference>